<evidence type="ECO:0000313" key="1">
    <source>
        <dbReference type="EMBL" id="KAJ7514233.1"/>
    </source>
</evidence>
<evidence type="ECO:0000313" key="2">
    <source>
        <dbReference type="Proteomes" id="UP001162992"/>
    </source>
</evidence>
<organism evidence="1 2">
    <name type="scientific">Diphasiastrum complanatum</name>
    <name type="common">Issler's clubmoss</name>
    <name type="synonym">Lycopodium complanatum</name>
    <dbReference type="NCBI Taxonomy" id="34168"/>
    <lineage>
        <taxon>Eukaryota</taxon>
        <taxon>Viridiplantae</taxon>
        <taxon>Streptophyta</taxon>
        <taxon>Embryophyta</taxon>
        <taxon>Tracheophyta</taxon>
        <taxon>Lycopodiopsida</taxon>
        <taxon>Lycopodiales</taxon>
        <taxon>Lycopodiaceae</taxon>
        <taxon>Lycopodioideae</taxon>
        <taxon>Diphasiastrum</taxon>
    </lineage>
</organism>
<proteinExistence type="predicted"/>
<keyword evidence="2" id="KW-1185">Reference proteome</keyword>
<gene>
    <name evidence="1" type="ORF">O6H91_23G034400</name>
</gene>
<sequence length="1113" mass="123207">MALYASVLACPRALNLRVLTSLLSSQHGISSSTATSILILPRLLLLPRAGRPRSWSSCTCKRALRLPLPTENGIETQTQRVQCMSTAVPRLHHAAASEERQSQVGQERAEETLALTFQQAIQQLQNYWASVGCAVVQSSSTEVGAGTMNPSTFLRVLGPEPWNVAYVEPSIRPDDSRYGENPNRVQRHTQFQVILKPDPGNAQELYLGSLAAIGIDTQAHDVRFVEDNWESPVLGAWGLGWEVWMDGMEITQFTYFQQAGSIALDPVSVEITYGLERILMSLQNVDHFSKIKYFSGITYGELFLENEREMSAFNLEFADVDVAKKRFDLYDAEANSLLALGLAIPAYDHLLKASHIFNVLDARGAVGVTERARFFARMRLLARKCAQLWVATREKLNHPLGISGSLPCLEHPPEALREAALQIIAPSTFVLEIGSEELPAQDVSSGIAQLQVAMKPFFERKRLKHGQISVCGTPRRLAIIVEQLAHEQSACEREVRGPPVSKVYDAHGQPTKAMEGFCKKNGVAIDSVFARVDGKTEYIFAKVRDEGRHAVEVLSESLPELLTEITFSRTMRWNSQTLYGRPLRWLLALHGDAVVPFAYAGVVSSRFTRGLRNSIHSVMQVARAEDYLSALDDSGVVISLEERHKFIWSESSSLAVTVNGKISEEARFSLLDEVVNLVEAPLPLIGHFDESFLNLPAEVLKTVMHKHQRYLPVEEKASNHLLPFFVAVANGKVNEEVVRRGNEAVLRARYEDARFYYESDIAKPLAEHRTLLDGIVFQDKLGSMLDKTKRLESMIQPLGALMSLDKSTLSVALQAASLARADLATSMVMEFTSLAGIMGKHYAKKEGYPAEVADAIFESVLPRFAGDALPESVVGLLLSVADRLDSLVGLFTVGCQPSATADQFGLRRTAYGLVQSLVQIDKDLDLKQALTIASSVQPVIVTEKVQRDVLLFIIRRLEQLLVDDGANVELVRSVLAERGHVPALAARSVPQLTKIAENGCLSRILEAYARPRRIVRGILPSIPSQVNEDLFVLPEERLLWEAYTRTAAQLCGNVAVDVFVEASLGLVEPLENFFNKVFVMAEEQDLRTNRLSLLQQISMLPAGIIDLSQLPGF</sequence>
<dbReference type="Proteomes" id="UP001162992">
    <property type="component" value="Chromosome 23"/>
</dbReference>
<reference evidence="2" key="1">
    <citation type="journal article" date="2024" name="Proc. Natl. Acad. Sci. U.S.A.">
        <title>Extraordinary preservation of gene collinearity over three hundred million years revealed in homosporous lycophytes.</title>
        <authorList>
            <person name="Li C."/>
            <person name="Wickell D."/>
            <person name="Kuo L.Y."/>
            <person name="Chen X."/>
            <person name="Nie B."/>
            <person name="Liao X."/>
            <person name="Peng D."/>
            <person name="Ji J."/>
            <person name="Jenkins J."/>
            <person name="Williams M."/>
            <person name="Shu S."/>
            <person name="Plott C."/>
            <person name="Barry K."/>
            <person name="Rajasekar S."/>
            <person name="Grimwood J."/>
            <person name="Han X."/>
            <person name="Sun S."/>
            <person name="Hou Z."/>
            <person name="He W."/>
            <person name="Dai G."/>
            <person name="Sun C."/>
            <person name="Schmutz J."/>
            <person name="Leebens-Mack J.H."/>
            <person name="Li F.W."/>
            <person name="Wang L."/>
        </authorList>
    </citation>
    <scope>NUCLEOTIDE SEQUENCE [LARGE SCALE GENOMIC DNA]</scope>
    <source>
        <strain evidence="2">cv. PW_Plant_1</strain>
    </source>
</reference>
<accession>A0ACC2A9L4</accession>
<dbReference type="EMBL" id="CM055114">
    <property type="protein sequence ID" value="KAJ7514233.1"/>
    <property type="molecule type" value="Genomic_DNA"/>
</dbReference>
<protein>
    <submittedName>
        <fullName evidence="1">Uncharacterized protein</fullName>
    </submittedName>
</protein>
<comment type="caution">
    <text evidence="1">The sequence shown here is derived from an EMBL/GenBank/DDBJ whole genome shotgun (WGS) entry which is preliminary data.</text>
</comment>
<name>A0ACC2A9L4_DIPCM</name>